<organism evidence="1 2">
    <name type="scientific">Prorocentrum cordatum</name>
    <dbReference type="NCBI Taxonomy" id="2364126"/>
    <lineage>
        <taxon>Eukaryota</taxon>
        <taxon>Sar</taxon>
        <taxon>Alveolata</taxon>
        <taxon>Dinophyceae</taxon>
        <taxon>Prorocentrales</taxon>
        <taxon>Prorocentraceae</taxon>
        <taxon>Prorocentrum</taxon>
    </lineage>
</organism>
<evidence type="ECO:0000313" key="1">
    <source>
        <dbReference type="EMBL" id="CAK0805546.1"/>
    </source>
</evidence>
<sequence>AQEVAPLIRECKYNLGLAYDDDDGDGNSGGVASSGAAKDVSGLNYRGHGLVIPSDKIKRELNKCLGLVNEVK</sequence>
<protein>
    <submittedName>
        <fullName evidence="1">Uncharacterized protein</fullName>
    </submittedName>
</protein>
<feature type="non-terminal residue" evidence="1">
    <location>
        <position position="72"/>
    </location>
</feature>
<dbReference type="EMBL" id="CAUYUJ010003490">
    <property type="protein sequence ID" value="CAK0805546.1"/>
    <property type="molecule type" value="Genomic_DNA"/>
</dbReference>
<gene>
    <name evidence="1" type="ORF">PCOR1329_LOCUS12029</name>
</gene>
<proteinExistence type="predicted"/>
<keyword evidence="2" id="KW-1185">Reference proteome</keyword>
<evidence type="ECO:0000313" key="2">
    <source>
        <dbReference type="Proteomes" id="UP001189429"/>
    </source>
</evidence>
<reference evidence="1" key="1">
    <citation type="submission" date="2023-10" db="EMBL/GenBank/DDBJ databases">
        <authorList>
            <person name="Chen Y."/>
            <person name="Shah S."/>
            <person name="Dougan E. K."/>
            <person name="Thang M."/>
            <person name="Chan C."/>
        </authorList>
    </citation>
    <scope>NUCLEOTIDE SEQUENCE [LARGE SCALE GENOMIC DNA]</scope>
</reference>
<comment type="caution">
    <text evidence="1">The sequence shown here is derived from an EMBL/GenBank/DDBJ whole genome shotgun (WGS) entry which is preliminary data.</text>
</comment>
<name>A0ABN9QHP9_9DINO</name>
<feature type="non-terminal residue" evidence="1">
    <location>
        <position position="1"/>
    </location>
</feature>
<dbReference type="Proteomes" id="UP001189429">
    <property type="component" value="Unassembled WGS sequence"/>
</dbReference>
<accession>A0ABN9QHP9</accession>